<dbReference type="Gene3D" id="3.40.50.150">
    <property type="entry name" value="Vaccinia Virus protein VP39"/>
    <property type="match status" value="1"/>
</dbReference>
<dbReference type="EMBL" id="SCWC02000002">
    <property type="protein sequence ID" value="KAA1040082.1"/>
    <property type="molecule type" value="Genomic_DNA"/>
</dbReference>
<dbReference type="KEGG" id="mequ:KFV11_06710"/>
<proteinExistence type="predicted"/>
<dbReference type="RefSeq" id="WP_149458548.1">
    <property type="nucleotide sequence ID" value="NZ_CP073809.1"/>
</dbReference>
<reference evidence="2 4" key="1">
    <citation type="submission" date="2019-09" db="EMBL/GenBank/DDBJ databases">
        <authorList>
            <person name="Mazhar S."/>
            <person name="Altermann E."/>
            <person name="Hill C."/>
            <person name="Mcauliffe O."/>
        </authorList>
    </citation>
    <scope>NUCLEOTIDE SEQUENCE [LARGE SCALE GENOMIC DNA]</scope>
    <source>
        <strain evidence="2 4">ATCC 51831</strain>
    </source>
</reference>
<accession>A0A9Q9BRU9</accession>
<dbReference type="PANTHER" id="PTHR38451:SF1">
    <property type="entry name" value="TRNA (ADENINE(22)-N(1))-METHYLTRANSFERASE"/>
    <property type="match status" value="1"/>
</dbReference>
<dbReference type="PANTHER" id="PTHR38451">
    <property type="entry name" value="TRNA (ADENINE(22)-N(1))-METHYLTRANSFERASE"/>
    <property type="match status" value="1"/>
</dbReference>
<dbReference type="InterPro" id="IPR029063">
    <property type="entry name" value="SAM-dependent_MTases_sf"/>
</dbReference>
<evidence type="ECO:0000313" key="4">
    <source>
        <dbReference type="Proteomes" id="UP000295735"/>
    </source>
</evidence>
<keyword evidence="1" id="KW-0175">Coiled coil</keyword>
<dbReference type="GO" id="GO:0160105">
    <property type="term" value="F:tRNA (adenine(22)-N1)-methyltransferase activity"/>
    <property type="evidence" value="ECO:0007669"/>
    <property type="project" value="InterPro"/>
</dbReference>
<organism evidence="3 5">
    <name type="scientific">Macrococcus equipercicus</name>
    <dbReference type="NCBI Taxonomy" id="69967"/>
    <lineage>
        <taxon>Bacteria</taxon>
        <taxon>Bacillati</taxon>
        <taxon>Bacillota</taxon>
        <taxon>Bacilli</taxon>
        <taxon>Bacillales</taxon>
        <taxon>Staphylococcaceae</taxon>
        <taxon>Macrococcus</taxon>
    </lineage>
</organism>
<dbReference type="Gene3D" id="1.10.287.1890">
    <property type="match status" value="1"/>
</dbReference>
<gene>
    <name evidence="2" type="ORF">ERX35_003595</name>
    <name evidence="3" type="ORF">KFV11_06710</name>
</gene>
<keyword evidence="4" id="KW-1185">Reference proteome</keyword>
<evidence type="ECO:0000313" key="2">
    <source>
        <dbReference type="EMBL" id="KAA1040082.1"/>
    </source>
</evidence>
<dbReference type="Proteomes" id="UP000295735">
    <property type="component" value="Unassembled WGS sequence"/>
</dbReference>
<evidence type="ECO:0000313" key="3">
    <source>
        <dbReference type="EMBL" id="UTH12969.1"/>
    </source>
</evidence>
<dbReference type="Pfam" id="PF04816">
    <property type="entry name" value="TrmK"/>
    <property type="match status" value="1"/>
</dbReference>
<evidence type="ECO:0000256" key="1">
    <source>
        <dbReference type="SAM" id="Coils"/>
    </source>
</evidence>
<dbReference type="PIRSF" id="PIRSF018637">
    <property type="entry name" value="TrmK"/>
    <property type="match status" value="1"/>
</dbReference>
<reference evidence="3" key="2">
    <citation type="submission" date="2021-04" db="EMBL/GenBank/DDBJ databases">
        <title>Complete Genome Sequences of Macrococcus spp. from dog and cattle.</title>
        <authorList>
            <person name="Schwendener S."/>
            <person name="Perreten V."/>
        </authorList>
    </citation>
    <scope>NUCLEOTIDE SEQUENCE</scope>
    <source>
        <strain evidence="3">Epi0143-OL</strain>
    </source>
</reference>
<name>A0A9Q9BRU9_9STAP</name>
<dbReference type="AlphaFoldDB" id="A0A9Q9BRU9"/>
<dbReference type="SUPFAM" id="SSF53335">
    <property type="entry name" value="S-adenosyl-L-methionine-dependent methyltransferases"/>
    <property type="match status" value="1"/>
</dbReference>
<feature type="coiled-coil region" evidence="1">
    <location>
        <begin position="181"/>
        <end position="214"/>
    </location>
</feature>
<dbReference type="Proteomes" id="UP001057381">
    <property type="component" value="Chromosome"/>
</dbReference>
<dbReference type="EMBL" id="CP073809">
    <property type="protein sequence ID" value="UTH12969.1"/>
    <property type="molecule type" value="Genomic_DNA"/>
</dbReference>
<sequence>MLSKRLEQVAAYVTGTTMADIGSDHAYLPIALVADGKVTSAVAGEVVDGPFQAAVNNVRAHGLTHKIAVRKGSGLEVIADGEVDSITICGMGGPLIADILLSGMNKLNSAPRLILQSNIHTASVRAALIKLGYTITAEEIIKEKRHIYEIVVADKQQPMTLTAAELKFGPLLMAERSPLFLEKWTREYNHLQRVKESIKDNPEQTERLKEIEQQLIMFKEVIG</sequence>
<protein>
    <submittedName>
        <fullName evidence="3">tRNA (Adenine-N(1))-methyltransferase</fullName>
    </submittedName>
</protein>
<dbReference type="InterPro" id="IPR006901">
    <property type="entry name" value="TrmK"/>
</dbReference>
<evidence type="ECO:0000313" key="5">
    <source>
        <dbReference type="Proteomes" id="UP001057381"/>
    </source>
</evidence>
<dbReference type="OrthoDB" id="5881184at2"/>